<name>A0A174FF23_9CLOT</name>
<dbReference type="AlphaFoldDB" id="A0A174FF23"/>
<evidence type="ECO:0000313" key="3">
    <source>
        <dbReference type="Proteomes" id="UP000092714"/>
    </source>
</evidence>
<feature type="transmembrane region" description="Helical" evidence="1">
    <location>
        <begin position="6"/>
        <end position="23"/>
    </location>
</feature>
<sequence>MIGVIIFAIIGLGLLMFGLRIKVSKKIDSISSINEERLRKIKNRDKVASDFGNGMILLAIACFVCAGLIYFAGRVGSFIGLILIIIASTRWSSLNSSIDEKIKRKEY</sequence>
<feature type="transmembrane region" description="Helical" evidence="1">
    <location>
        <begin position="47"/>
        <end position="72"/>
    </location>
</feature>
<evidence type="ECO:0000256" key="1">
    <source>
        <dbReference type="SAM" id="Phobius"/>
    </source>
</evidence>
<keyword evidence="1" id="KW-0812">Transmembrane</keyword>
<comment type="caution">
    <text evidence="2">The sequence shown here is derived from an EMBL/GenBank/DDBJ whole genome shotgun (WGS) entry which is preliminary data.</text>
</comment>
<dbReference type="RefSeq" id="WP_055184851.1">
    <property type="nucleotide sequence ID" value="NZ_CABJAZ010000007.1"/>
</dbReference>
<proteinExistence type="predicted"/>
<keyword evidence="1" id="KW-0472">Membrane</keyword>
<keyword evidence="1" id="KW-1133">Transmembrane helix</keyword>
<gene>
    <name evidence="2" type="ORF">CP373A1_04990</name>
</gene>
<dbReference type="eggNOG" id="ENOG50328MC">
    <property type="taxonomic scope" value="Bacteria"/>
</dbReference>
<organism evidence="2 3">
    <name type="scientific">Clostridium paraputrificum</name>
    <dbReference type="NCBI Taxonomy" id="29363"/>
    <lineage>
        <taxon>Bacteria</taxon>
        <taxon>Bacillati</taxon>
        <taxon>Bacillota</taxon>
        <taxon>Clostridia</taxon>
        <taxon>Eubacteriales</taxon>
        <taxon>Clostridiaceae</taxon>
        <taxon>Clostridium</taxon>
    </lineage>
</organism>
<accession>A0A174FF23</accession>
<protein>
    <recommendedName>
        <fullName evidence="4">DUF3784 domain-containing protein</fullName>
    </recommendedName>
</protein>
<evidence type="ECO:0000313" key="2">
    <source>
        <dbReference type="EMBL" id="OBY11744.1"/>
    </source>
</evidence>
<evidence type="ECO:0008006" key="4">
    <source>
        <dbReference type="Google" id="ProtNLM"/>
    </source>
</evidence>
<keyword evidence="3" id="KW-1185">Reference proteome</keyword>
<reference evidence="2 3" key="1">
    <citation type="submission" date="2016-06" db="EMBL/GenBank/DDBJ databases">
        <authorList>
            <person name="Kjaerup R.B."/>
            <person name="Dalgaard T.S."/>
            <person name="Juul-Madsen H.R."/>
        </authorList>
    </citation>
    <scope>NUCLEOTIDE SEQUENCE [LARGE SCALE GENOMIC DNA]</scope>
    <source>
        <strain evidence="2 3">373-A1</strain>
    </source>
</reference>
<feature type="transmembrane region" description="Helical" evidence="1">
    <location>
        <begin position="78"/>
        <end position="98"/>
    </location>
</feature>
<dbReference type="Proteomes" id="UP000092714">
    <property type="component" value="Unassembled WGS sequence"/>
</dbReference>
<dbReference type="EMBL" id="MAPZ01000011">
    <property type="protein sequence ID" value="OBY11744.1"/>
    <property type="molecule type" value="Genomic_DNA"/>
</dbReference>